<keyword evidence="4" id="KW-1185">Reference proteome</keyword>
<dbReference type="Gene3D" id="3.40.50.1100">
    <property type="match status" value="1"/>
</dbReference>
<feature type="domain" description="Tryptophan synthase beta chain-like PALP" evidence="2">
    <location>
        <begin position="27"/>
        <end position="66"/>
    </location>
</feature>
<feature type="region of interest" description="Disordered" evidence="1">
    <location>
        <begin position="58"/>
        <end position="78"/>
    </location>
</feature>
<protein>
    <submittedName>
        <fullName evidence="3">Cysteine synthase family protein</fullName>
    </submittedName>
</protein>
<evidence type="ECO:0000313" key="3">
    <source>
        <dbReference type="EMBL" id="KAK0039162.1"/>
    </source>
</evidence>
<dbReference type="InterPro" id="IPR036052">
    <property type="entry name" value="TrpB-like_PALP_sf"/>
</dbReference>
<organism evidence="3 4">
    <name type="scientific">Biomphalaria pfeifferi</name>
    <name type="common">Bloodfluke planorb</name>
    <name type="synonym">Freshwater snail</name>
    <dbReference type="NCBI Taxonomy" id="112525"/>
    <lineage>
        <taxon>Eukaryota</taxon>
        <taxon>Metazoa</taxon>
        <taxon>Spiralia</taxon>
        <taxon>Lophotrochozoa</taxon>
        <taxon>Mollusca</taxon>
        <taxon>Gastropoda</taxon>
        <taxon>Heterobranchia</taxon>
        <taxon>Euthyneura</taxon>
        <taxon>Panpulmonata</taxon>
        <taxon>Hygrophila</taxon>
        <taxon>Lymnaeoidea</taxon>
        <taxon>Planorbidae</taxon>
        <taxon>Biomphalaria</taxon>
    </lineage>
</organism>
<dbReference type="Proteomes" id="UP001233172">
    <property type="component" value="Unassembled WGS sequence"/>
</dbReference>
<feature type="compositionally biased region" description="Basic and acidic residues" evidence="1">
    <location>
        <begin position="62"/>
        <end position="78"/>
    </location>
</feature>
<evidence type="ECO:0000313" key="4">
    <source>
        <dbReference type="Proteomes" id="UP001233172"/>
    </source>
</evidence>
<evidence type="ECO:0000256" key="1">
    <source>
        <dbReference type="SAM" id="MobiDB-lite"/>
    </source>
</evidence>
<sequence>MQTAIKEAEVKKDFRAEEISKNFLEVSIGNTPLIRLRSVRRDLPENVEIYAKAEFMNPGGSVKDRAGSGDDSGGRKIG</sequence>
<dbReference type="Pfam" id="PF00291">
    <property type="entry name" value="PALP"/>
    <property type="match status" value="1"/>
</dbReference>
<proteinExistence type="predicted"/>
<dbReference type="EMBL" id="JASAOG010000481">
    <property type="protein sequence ID" value="KAK0039162.1"/>
    <property type="molecule type" value="Genomic_DNA"/>
</dbReference>
<accession>A0AAD8AMS3</accession>
<reference evidence="3" key="2">
    <citation type="submission" date="2023-04" db="EMBL/GenBank/DDBJ databases">
        <authorList>
            <person name="Bu L."/>
            <person name="Lu L."/>
            <person name="Laidemitt M.R."/>
            <person name="Zhang S.M."/>
            <person name="Mutuku M."/>
            <person name="Mkoji G."/>
            <person name="Steinauer M."/>
            <person name="Loker E.S."/>
        </authorList>
    </citation>
    <scope>NUCLEOTIDE SEQUENCE</scope>
    <source>
        <strain evidence="3">KasaAsao</strain>
        <tissue evidence="3">Whole Snail</tissue>
    </source>
</reference>
<name>A0AAD8AMS3_BIOPF</name>
<dbReference type="AlphaFoldDB" id="A0AAD8AMS3"/>
<evidence type="ECO:0000259" key="2">
    <source>
        <dbReference type="Pfam" id="PF00291"/>
    </source>
</evidence>
<gene>
    <name evidence="3" type="ORF">Bpfe_031427</name>
</gene>
<reference evidence="3" key="1">
    <citation type="journal article" date="2023" name="PLoS Negl. Trop. Dis.">
        <title>A genome sequence for Biomphalaria pfeifferi, the major vector snail for the human-infecting parasite Schistosoma mansoni.</title>
        <authorList>
            <person name="Bu L."/>
            <person name="Lu L."/>
            <person name="Laidemitt M.R."/>
            <person name="Zhang S.M."/>
            <person name="Mutuku M."/>
            <person name="Mkoji G."/>
            <person name="Steinauer M."/>
            <person name="Loker E.S."/>
        </authorList>
    </citation>
    <scope>NUCLEOTIDE SEQUENCE</scope>
    <source>
        <strain evidence="3">KasaAsao</strain>
    </source>
</reference>
<comment type="caution">
    <text evidence="3">The sequence shown here is derived from an EMBL/GenBank/DDBJ whole genome shotgun (WGS) entry which is preliminary data.</text>
</comment>
<dbReference type="SUPFAM" id="SSF53686">
    <property type="entry name" value="Tryptophan synthase beta subunit-like PLP-dependent enzymes"/>
    <property type="match status" value="1"/>
</dbReference>
<dbReference type="InterPro" id="IPR001926">
    <property type="entry name" value="TrpB-like_PALP"/>
</dbReference>